<sequence>MTQGTYFSDLLSEDIKEDIIKAQPAVNPLDIIGDKLCNKSNYQSALELNHALTQISCDHLDNKRRSYEYIWHLEQRDGSWVTLSVQFTRWQIIAIDLSYFHKKWMQAASDG</sequence>
<comment type="caution">
    <text evidence="1">The sequence shown here is derived from an EMBL/GenBank/DDBJ whole genome shotgun (WGS) entry which is preliminary data.</text>
</comment>
<dbReference type="AlphaFoldDB" id="A0A9Q5C0P1"/>
<dbReference type="Proteomes" id="UP000651333">
    <property type="component" value="Unassembled WGS sequence"/>
</dbReference>
<dbReference type="EMBL" id="WCHB01000042">
    <property type="protein sequence ID" value="NRO35104.1"/>
    <property type="molecule type" value="Genomic_DNA"/>
</dbReference>
<evidence type="ECO:0000313" key="3">
    <source>
        <dbReference type="Proteomes" id="UP000601587"/>
    </source>
</evidence>
<dbReference type="EMBL" id="WCGB01000009">
    <property type="protein sequence ID" value="NRN91149.1"/>
    <property type="molecule type" value="Genomic_DNA"/>
</dbReference>
<dbReference type="RefSeq" id="WP_023061139.1">
    <property type="nucleotide sequence ID" value="NZ_CP012381.1"/>
</dbReference>
<accession>A0A9Q5C0P1</accession>
<gene>
    <name evidence="2" type="ORF">IMAU30003_01354</name>
    <name evidence="1" type="ORF">IMAU50013_00675</name>
</gene>
<evidence type="ECO:0000313" key="1">
    <source>
        <dbReference type="EMBL" id="NRN91149.1"/>
    </source>
</evidence>
<proteinExistence type="predicted"/>
<name>A0A9Q5C0P1_LACHE</name>
<reference evidence="1" key="1">
    <citation type="submission" date="2019-09" db="EMBL/GenBank/DDBJ databases">
        <title>Comparative genomic analysis of Lactobacillus helveticus.</title>
        <authorList>
            <person name="Zhang H."/>
            <person name="Chen Y."/>
            <person name="Zhong Z."/>
        </authorList>
    </citation>
    <scope>NUCLEOTIDE SEQUENCE</scope>
    <source>
        <strain evidence="2">IMAU30003</strain>
        <strain evidence="1">IMAU50013</strain>
    </source>
</reference>
<evidence type="ECO:0000313" key="2">
    <source>
        <dbReference type="EMBL" id="NRO35104.1"/>
    </source>
</evidence>
<organism evidence="1 3">
    <name type="scientific">Lactobacillus helveticus</name>
    <name type="common">Lactobacillus suntoryeus</name>
    <dbReference type="NCBI Taxonomy" id="1587"/>
    <lineage>
        <taxon>Bacteria</taxon>
        <taxon>Bacillati</taxon>
        <taxon>Bacillota</taxon>
        <taxon>Bacilli</taxon>
        <taxon>Lactobacillales</taxon>
        <taxon>Lactobacillaceae</taxon>
        <taxon>Lactobacillus</taxon>
    </lineage>
</organism>
<protein>
    <submittedName>
        <fullName evidence="1">Uncharacterized protein</fullName>
    </submittedName>
</protein>
<dbReference type="Proteomes" id="UP000601587">
    <property type="component" value="Unassembled WGS sequence"/>
</dbReference>